<protein>
    <submittedName>
        <fullName evidence="3">DNA-binding protein</fullName>
    </submittedName>
</protein>
<reference evidence="4" key="1">
    <citation type="submission" date="2018-07" db="EMBL/GenBank/DDBJ databases">
        <title>Streptacidiphilus bronchialis DSM 106435 chromosome.</title>
        <authorList>
            <person name="Batra D."/>
            <person name="Gulvik C.A."/>
        </authorList>
    </citation>
    <scope>NUCLEOTIDE SEQUENCE [LARGE SCALE GENOMIC DNA]</scope>
    <source>
        <strain evidence="4">DSM 106435</strain>
    </source>
</reference>
<dbReference type="InterPro" id="IPR001387">
    <property type="entry name" value="Cro/C1-type_HTH"/>
</dbReference>
<evidence type="ECO:0000256" key="1">
    <source>
        <dbReference type="SAM" id="MobiDB-lite"/>
    </source>
</evidence>
<dbReference type="Gene3D" id="2.30.110.10">
    <property type="entry name" value="Electron Transport, Fmn-binding Protein, Chain A"/>
    <property type="match status" value="1"/>
</dbReference>
<keyword evidence="3" id="KW-0238">DNA-binding</keyword>
<dbReference type="InterPro" id="IPR024747">
    <property type="entry name" value="Pyridox_Oxase-rel"/>
</dbReference>
<dbReference type="KEGG" id="stri:C7M71_002780"/>
<dbReference type="Gene3D" id="1.10.260.40">
    <property type="entry name" value="lambda repressor-like DNA-binding domains"/>
    <property type="match status" value="1"/>
</dbReference>
<sequence length="232" mass="24349">MSGTSPSAGAGPGGQHDGSSLGDRLRRRREQLGLSLPQVAHRAGMSPGYLEYLEEQPVGTSREGMFRLAGALESTVSELQGEDVGRPPGAGWAAARPELLRLDPEECRARLGARGVGRVVVTTPEGPAAVPVNYTVDRDAVAFRTVPGTTPARAAGAEVAFEVDHLDEALSEGWSVLVVGHGVQVTDPAAVRRLAERAGTPPWVGSKGTMWIRIGLERVTGRRIRTGGPPPG</sequence>
<dbReference type="Pfam" id="PF12900">
    <property type="entry name" value="Pyridox_ox_2"/>
    <property type="match status" value="1"/>
</dbReference>
<dbReference type="AlphaFoldDB" id="A0A345SS50"/>
<dbReference type="InterPro" id="IPR010982">
    <property type="entry name" value="Lambda_DNA-bd_dom_sf"/>
</dbReference>
<organism evidence="3 4">
    <name type="scientific">Peterkaempfera bronchialis</name>
    <dbReference type="NCBI Taxonomy" id="2126346"/>
    <lineage>
        <taxon>Bacteria</taxon>
        <taxon>Bacillati</taxon>
        <taxon>Actinomycetota</taxon>
        <taxon>Actinomycetes</taxon>
        <taxon>Kitasatosporales</taxon>
        <taxon>Streptomycetaceae</taxon>
        <taxon>Peterkaempfera</taxon>
    </lineage>
</organism>
<accession>A0A345SS50</accession>
<dbReference type="CDD" id="cd00093">
    <property type="entry name" value="HTH_XRE"/>
    <property type="match status" value="1"/>
</dbReference>
<dbReference type="SUPFAM" id="SSF47413">
    <property type="entry name" value="lambda repressor-like DNA-binding domains"/>
    <property type="match status" value="1"/>
</dbReference>
<feature type="region of interest" description="Disordered" evidence="1">
    <location>
        <begin position="1"/>
        <end position="28"/>
    </location>
</feature>
<dbReference type="Pfam" id="PF13560">
    <property type="entry name" value="HTH_31"/>
    <property type="match status" value="1"/>
</dbReference>
<feature type="domain" description="HTH cro/C1-type" evidence="2">
    <location>
        <begin position="25"/>
        <end position="79"/>
    </location>
</feature>
<name>A0A345SS50_9ACTN</name>
<dbReference type="EMBL" id="CP031264">
    <property type="protein sequence ID" value="AXI76555.1"/>
    <property type="molecule type" value="Genomic_DNA"/>
</dbReference>
<proteinExistence type="predicted"/>
<dbReference type="OrthoDB" id="7062584at2"/>
<dbReference type="SMART" id="SM00530">
    <property type="entry name" value="HTH_XRE"/>
    <property type="match status" value="1"/>
</dbReference>
<keyword evidence="4" id="KW-1185">Reference proteome</keyword>
<dbReference type="Proteomes" id="UP000249340">
    <property type="component" value="Chromosome"/>
</dbReference>
<dbReference type="InterPro" id="IPR012349">
    <property type="entry name" value="Split_barrel_FMN-bd"/>
</dbReference>
<dbReference type="PROSITE" id="PS50943">
    <property type="entry name" value="HTH_CROC1"/>
    <property type="match status" value="1"/>
</dbReference>
<dbReference type="GO" id="GO:0003677">
    <property type="term" value="F:DNA binding"/>
    <property type="evidence" value="ECO:0007669"/>
    <property type="project" value="UniProtKB-KW"/>
</dbReference>
<dbReference type="SUPFAM" id="SSF50475">
    <property type="entry name" value="FMN-binding split barrel"/>
    <property type="match status" value="1"/>
</dbReference>
<gene>
    <name evidence="3" type="ORF">C7M71_002780</name>
</gene>
<evidence type="ECO:0000313" key="4">
    <source>
        <dbReference type="Proteomes" id="UP000249340"/>
    </source>
</evidence>
<dbReference type="RefSeq" id="WP_111489702.1">
    <property type="nucleotide sequence ID" value="NZ_CP031264.1"/>
</dbReference>
<evidence type="ECO:0000313" key="3">
    <source>
        <dbReference type="EMBL" id="AXI76555.1"/>
    </source>
</evidence>
<evidence type="ECO:0000259" key="2">
    <source>
        <dbReference type="PROSITE" id="PS50943"/>
    </source>
</evidence>